<organism evidence="7 8">
    <name type="scientific">Cyanobium gracile UHCC 0139</name>
    <dbReference type="NCBI Taxonomy" id="3110308"/>
    <lineage>
        <taxon>Bacteria</taxon>
        <taxon>Bacillati</taxon>
        <taxon>Cyanobacteriota</taxon>
        <taxon>Cyanophyceae</taxon>
        <taxon>Synechococcales</taxon>
        <taxon>Prochlorococcaceae</taxon>
        <taxon>Cyanobium</taxon>
    </lineage>
</organism>
<gene>
    <name evidence="6 7" type="primary">deoC</name>
    <name evidence="7" type="ORF">VB738_09820</name>
</gene>
<reference evidence="7 8" key="1">
    <citation type="submission" date="2023-12" db="EMBL/GenBank/DDBJ databases">
        <title>Baltic Sea Cyanobacteria.</title>
        <authorList>
            <person name="Delbaje E."/>
            <person name="Fewer D.P."/>
            <person name="Shishido T.K."/>
        </authorList>
    </citation>
    <scope>NUCLEOTIDE SEQUENCE [LARGE SCALE GENOMIC DNA]</scope>
    <source>
        <strain evidence="7 8">UHCC 0139</strain>
    </source>
</reference>
<evidence type="ECO:0000256" key="6">
    <source>
        <dbReference type="HAMAP-Rule" id="MF_00114"/>
    </source>
</evidence>
<keyword evidence="8" id="KW-1185">Reference proteome</keyword>
<protein>
    <recommendedName>
        <fullName evidence="6">Deoxyribose-phosphate aldolase</fullName>
        <shortName evidence="6">DERA</shortName>
        <ecNumber evidence="6">4.1.2.4</ecNumber>
    </recommendedName>
    <alternativeName>
        <fullName evidence="6">2-deoxy-D-ribose 5-phosphate aldolase</fullName>
    </alternativeName>
    <alternativeName>
        <fullName evidence="6">Phosphodeoxyriboaldolase</fullName>
        <shortName evidence="6">Deoxyriboaldolase</shortName>
    </alternativeName>
</protein>
<comment type="catalytic activity">
    <reaction evidence="5 6">
        <text>2-deoxy-D-ribose 5-phosphate = D-glyceraldehyde 3-phosphate + acetaldehyde</text>
        <dbReference type="Rhea" id="RHEA:12821"/>
        <dbReference type="ChEBI" id="CHEBI:15343"/>
        <dbReference type="ChEBI" id="CHEBI:59776"/>
        <dbReference type="ChEBI" id="CHEBI:62877"/>
        <dbReference type="EC" id="4.1.2.4"/>
    </reaction>
</comment>
<evidence type="ECO:0000256" key="3">
    <source>
        <dbReference type="ARBA" id="ARBA00023239"/>
    </source>
</evidence>
<evidence type="ECO:0000256" key="2">
    <source>
        <dbReference type="ARBA" id="ARBA00022490"/>
    </source>
</evidence>
<dbReference type="RefSeq" id="WP_323305573.1">
    <property type="nucleotide sequence ID" value="NZ_JAYGHX010000005.1"/>
</dbReference>
<evidence type="ECO:0000256" key="4">
    <source>
        <dbReference type="ARBA" id="ARBA00023270"/>
    </source>
</evidence>
<dbReference type="EMBL" id="JAYGHX010000005">
    <property type="protein sequence ID" value="MEA5391552.1"/>
    <property type="molecule type" value="Genomic_DNA"/>
</dbReference>
<comment type="pathway">
    <text evidence="6">Carbohydrate degradation; 2-deoxy-D-ribose 1-phosphate degradation; D-glyceraldehyde 3-phosphate and acetaldehyde from 2-deoxy-alpha-D-ribose 1-phosphate: step 2/2.</text>
</comment>
<comment type="function">
    <text evidence="6">Catalyzes a reversible aldol reaction between acetaldehyde and D-glyceraldehyde 3-phosphate to generate 2-deoxy-D-ribose 5-phosphate.</text>
</comment>
<dbReference type="InterPro" id="IPR011343">
    <property type="entry name" value="DeoC"/>
</dbReference>
<dbReference type="SUPFAM" id="SSF51569">
    <property type="entry name" value="Aldolase"/>
    <property type="match status" value="1"/>
</dbReference>
<dbReference type="PIRSF" id="PIRSF001357">
    <property type="entry name" value="DeoC"/>
    <property type="match status" value="1"/>
</dbReference>
<keyword evidence="3 6" id="KW-0456">Lyase</keyword>
<dbReference type="PANTHER" id="PTHR10889">
    <property type="entry name" value="DEOXYRIBOSE-PHOSPHATE ALDOLASE"/>
    <property type="match status" value="1"/>
</dbReference>
<evidence type="ECO:0000313" key="7">
    <source>
        <dbReference type="EMBL" id="MEA5391552.1"/>
    </source>
</evidence>
<accession>A0ABU5RUU1</accession>
<dbReference type="PANTHER" id="PTHR10889:SF1">
    <property type="entry name" value="DEOXYRIBOSE-PHOSPHATE ALDOLASE"/>
    <property type="match status" value="1"/>
</dbReference>
<sequence length="234" mass="24121">MADSASSRPVTPERETERPDLAPLIDHALLDPHQGREAILRCCDEARHFGFAGVCLASRWLPVARERLPVDGPVKLITVVGFPFGAIPAAIKRAEAEWAAAAGADELDVVPDFGALADGDGSAVLDDLAAITDLGLPVKVILEMGRLAPEALDLLVEISIDAGVRHLKTGSGFGPPVTPEQVARLVALARGRAAVKAAGGIADLDQALALVAAGAGRLGTSRGVALMQALRTGA</sequence>
<evidence type="ECO:0000313" key="8">
    <source>
        <dbReference type="Proteomes" id="UP001304461"/>
    </source>
</evidence>
<comment type="similarity">
    <text evidence="1 6">Belongs to the DeoC/FbaB aldolase family. DeoC type 1 subfamily.</text>
</comment>
<feature type="active site" description="Schiff-base intermediate with acetaldehyde" evidence="6">
    <location>
        <position position="168"/>
    </location>
</feature>
<dbReference type="SMART" id="SM01133">
    <property type="entry name" value="DeoC"/>
    <property type="match status" value="1"/>
</dbReference>
<comment type="subcellular location">
    <subcellularLocation>
        <location evidence="6">Cytoplasm</location>
    </subcellularLocation>
</comment>
<dbReference type="EC" id="4.1.2.4" evidence="6"/>
<name>A0ABU5RUU1_9CYAN</name>
<dbReference type="NCBIfam" id="TIGR00126">
    <property type="entry name" value="deoC"/>
    <property type="match status" value="1"/>
</dbReference>
<evidence type="ECO:0000256" key="5">
    <source>
        <dbReference type="ARBA" id="ARBA00048791"/>
    </source>
</evidence>
<comment type="caution">
    <text evidence="7">The sequence shown here is derived from an EMBL/GenBank/DDBJ whole genome shotgun (WGS) entry which is preliminary data.</text>
</comment>
<dbReference type="Proteomes" id="UP001304461">
    <property type="component" value="Unassembled WGS sequence"/>
</dbReference>
<dbReference type="InterPro" id="IPR002915">
    <property type="entry name" value="DeoC/FbaB/LacD_aldolase"/>
</dbReference>
<dbReference type="GO" id="GO:0004139">
    <property type="term" value="F:deoxyribose-phosphate aldolase activity"/>
    <property type="evidence" value="ECO:0007669"/>
    <property type="project" value="UniProtKB-EC"/>
</dbReference>
<feature type="active site" description="Proton donor/acceptor" evidence="6">
    <location>
        <position position="196"/>
    </location>
</feature>
<dbReference type="HAMAP" id="MF_00114">
    <property type="entry name" value="DeoC_type1"/>
    <property type="match status" value="1"/>
</dbReference>
<dbReference type="InterPro" id="IPR028581">
    <property type="entry name" value="DeoC_typeI"/>
</dbReference>
<keyword evidence="2 6" id="KW-0963">Cytoplasm</keyword>
<keyword evidence="4 6" id="KW-0704">Schiff base</keyword>
<dbReference type="InterPro" id="IPR013785">
    <property type="entry name" value="Aldolase_TIM"/>
</dbReference>
<dbReference type="Gene3D" id="3.20.20.70">
    <property type="entry name" value="Aldolase class I"/>
    <property type="match status" value="1"/>
</dbReference>
<feature type="active site" description="Proton donor/acceptor" evidence="6">
    <location>
        <position position="108"/>
    </location>
</feature>
<proteinExistence type="inferred from homology"/>
<evidence type="ECO:0000256" key="1">
    <source>
        <dbReference type="ARBA" id="ARBA00010936"/>
    </source>
</evidence>